<dbReference type="SUPFAM" id="SSF52047">
    <property type="entry name" value="RNI-like"/>
    <property type="match status" value="2"/>
</dbReference>
<dbReference type="Pfam" id="PF25013">
    <property type="entry name" value="LRR_Zer-1"/>
    <property type="match status" value="1"/>
</dbReference>
<dbReference type="Pfam" id="PF12937">
    <property type="entry name" value="F-box-like"/>
    <property type="match status" value="1"/>
</dbReference>
<dbReference type="Gene3D" id="3.80.10.10">
    <property type="entry name" value="Ribonuclease Inhibitor"/>
    <property type="match status" value="1"/>
</dbReference>
<evidence type="ECO:0000313" key="3">
    <source>
        <dbReference type="EMBL" id="GFS41421.1"/>
    </source>
</evidence>
<protein>
    <submittedName>
        <fullName evidence="3">F-box domain-containing protein</fullName>
    </submittedName>
</protein>
<keyword evidence="4" id="KW-1185">Reference proteome</keyword>
<dbReference type="InterPro" id="IPR032675">
    <property type="entry name" value="LRR_dom_sf"/>
</dbReference>
<dbReference type="EMBL" id="BMAV01025424">
    <property type="protein sequence ID" value="GFS41421.1"/>
    <property type="molecule type" value="Genomic_DNA"/>
</dbReference>
<gene>
    <name evidence="3" type="primary">AVEN_88523_1</name>
    <name evidence="3" type="ORF">TNIN_302711</name>
</gene>
<dbReference type="AlphaFoldDB" id="A0A8X6IDF8"/>
<dbReference type="Proteomes" id="UP000886998">
    <property type="component" value="Unassembled WGS sequence"/>
</dbReference>
<evidence type="ECO:0000259" key="2">
    <source>
        <dbReference type="Pfam" id="PF25013"/>
    </source>
</evidence>
<sequence length="486" mass="55628">MIHIFEFLDVGDRLKVSQVCKKWLQTIDCHELLCDVKVQFLGSREVDKDVKPFFRMTRKFQWFSFRKVLINDFVIELLEKYSNQLVTLSFIDCTVDEGNSQSKFKGKKLRLDNLTTLDALNSDIPLLFASLPNVTELKLNIFNGLSDYLISEFAMCLSKLERLLLYNTVYFEAGDLKLFCFDNVGVTNPSQKVLTFSSLKLLIEKNRTTLRHVDLSFLRISDEALLSISEIEGLKLRTIQFPRKYLSCYIHKFCEMQSSLICLNLSFVLHGTDLTVCAVCECLHNLQELIIINNPNIDRCICEIFQLQNLVKLDVSGSMNISESSYQEAVANLKTFNLKYLNLHNAKISDDSLFKLLKCNQNIRYLDASGIRVSNKTLNMICQNLTLLKCLKLESCPTISDSGLTGEFENYSDFIAPTPLSNLKYLEVLILSSNSLITNQGCIKAIRFRKLVNLSLTACRGLILNDDFEIELKKQNPCLRSFEKSN</sequence>
<dbReference type="PANTHER" id="PTHR13318">
    <property type="entry name" value="PARTNER OF PAIRED, ISOFORM B-RELATED"/>
    <property type="match status" value="1"/>
</dbReference>
<dbReference type="CDD" id="cd09917">
    <property type="entry name" value="F-box_SF"/>
    <property type="match status" value="1"/>
</dbReference>
<reference evidence="3" key="1">
    <citation type="submission" date="2020-08" db="EMBL/GenBank/DDBJ databases">
        <title>Multicomponent nature underlies the extraordinary mechanical properties of spider dragline silk.</title>
        <authorList>
            <person name="Kono N."/>
            <person name="Nakamura H."/>
            <person name="Mori M."/>
            <person name="Yoshida Y."/>
            <person name="Ohtoshi R."/>
            <person name="Malay A.D."/>
            <person name="Moran D.A.P."/>
            <person name="Tomita M."/>
            <person name="Numata K."/>
            <person name="Arakawa K."/>
        </authorList>
    </citation>
    <scope>NUCLEOTIDE SEQUENCE</scope>
</reference>
<evidence type="ECO:0000259" key="1">
    <source>
        <dbReference type="Pfam" id="PF12937"/>
    </source>
</evidence>
<feature type="domain" description="F-box" evidence="1">
    <location>
        <begin position="1"/>
        <end position="29"/>
    </location>
</feature>
<dbReference type="PANTHER" id="PTHR13318:SF95">
    <property type="entry name" value="F-BOX PROTEIN YLR352W"/>
    <property type="match status" value="1"/>
</dbReference>
<dbReference type="Gene3D" id="1.20.1280.50">
    <property type="match status" value="1"/>
</dbReference>
<dbReference type="OrthoDB" id="6483158at2759"/>
<dbReference type="GO" id="GO:0019005">
    <property type="term" value="C:SCF ubiquitin ligase complex"/>
    <property type="evidence" value="ECO:0007669"/>
    <property type="project" value="TreeGrafter"/>
</dbReference>
<dbReference type="SUPFAM" id="SSF81383">
    <property type="entry name" value="F-box domain"/>
    <property type="match status" value="1"/>
</dbReference>
<organism evidence="3 4">
    <name type="scientific">Trichonephila inaurata madagascariensis</name>
    <dbReference type="NCBI Taxonomy" id="2747483"/>
    <lineage>
        <taxon>Eukaryota</taxon>
        <taxon>Metazoa</taxon>
        <taxon>Ecdysozoa</taxon>
        <taxon>Arthropoda</taxon>
        <taxon>Chelicerata</taxon>
        <taxon>Arachnida</taxon>
        <taxon>Araneae</taxon>
        <taxon>Araneomorphae</taxon>
        <taxon>Entelegynae</taxon>
        <taxon>Araneoidea</taxon>
        <taxon>Nephilidae</taxon>
        <taxon>Trichonephila</taxon>
        <taxon>Trichonephila inaurata</taxon>
    </lineage>
</organism>
<evidence type="ECO:0000313" key="4">
    <source>
        <dbReference type="Proteomes" id="UP000886998"/>
    </source>
</evidence>
<dbReference type="InterPro" id="IPR056845">
    <property type="entry name" value="LRR_Zer-1"/>
</dbReference>
<dbReference type="InterPro" id="IPR001810">
    <property type="entry name" value="F-box_dom"/>
</dbReference>
<dbReference type="GO" id="GO:0031146">
    <property type="term" value="P:SCF-dependent proteasomal ubiquitin-dependent protein catabolic process"/>
    <property type="evidence" value="ECO:0007669"/>
    <property type="project" value="TreeGrafter"/>
</dbReference>
<proteinExistence type="predicted"/>
<comment type="caution">
    <text evidence="3">The sequence shown here is derived from an EMBL/GenBank/DDBJ whole genome shotgun (WGS) entry which is preliminary data.</text>
</comment>
<dbReference type="InterPro" id="IPR036047">
    <property type="entry name" value="F-box-like_dom_sf"/>
</dbReference>
<accession>A0A8X6IDF8</accession>
<feature type="domain" description="Zer-1-like leucine-rich repeats region" evidence="2">
    <location>
        <begin position="258"/>
        <end position="355"/>
    </location>
</feature>
<name>A0A8X6IDF8_9ARAC</name>